<dbReference type="OrthoDB" id="9170at2"/>
<keyword evidence="3" id="KW-1185">Reference proteome</keyword>
<accession>A0A285N300</accession>
<organism evidence="2 3">
    <name type="scientific">Persephonella hydrogeniphila</name>
    <dbReference type="NCBI Taxonomy" id="198703"/>
    <lineage>
        <taxon>Bacteria</taxon>
        <taxon>Pseudomonadati</taxon>
        <taxon>Aquificota</taxon>
        <taxon>Aquificia</taxon>
        <taxon>Aquificales</taxon>
        <taxon>Hydrogenothermaceae</taxon>
        <taxon>Persephonella</taxon>
    </lineage>
</organism>
<gene>
    <name evidence="2" type="ORF">SAMN06265182_0483</name>
</gene>
<evidence type="ECO:0000313" key="3">
    <source>
        <dbReference type="Proteomes" id="UP000219036"/>
    </source>
</evidence>
<feature type="signal peptide" evidence="1">
    <location>
        <begin position="1"/>
        <end position="20"/>
    </location>
</feature>
<sequence>MKIRYIMFLIVMAIPMLYLSCTGSGDTNSTSQKDASLTLSVKFKSKNISSQFISQNIQCIEYEFYDNDGRWINGVLTSNNNQAVIQNVAPDRGFLHLKGYDGYDIIDGSTLCVGTRLDEIYTELHLAEGNNSFVINMIGHAMWEFVDSSNNPSPIVFNKIKTDSQESFNYFVIQKRIFTPASVDETKPGWKEDYDLLIKGSNLYTGADLYPDIDNSCQDTTYCFFYDKFDYILQLIGPNISNNAVETDGIPLSPYTDNDNNLWYRIVFIYGTNPLYDAYRSYTDSYIPQDSFSLYQDDGTDVISDIENRFVKSYVTGPNTMEGIFVEVAFNNSNFLRQKICAWDPDFQNTFPCPQNTVSYTGLKGTIDKIVSSKGINTQSIDQNGCYRNAYLNTTNYWVEYTEHYASCNQNWECDYNLDGVIDQNDDTNGDGNINWEDGLVFFVKEHEEGTLHICVYPFKAVADEILTEDLNLLQDIYQGVGR</sequence>
<proteinExistence type="predicted"/>
<name>A0A285N300_9AQUI</name>
<dbReference type="EMBL" id="OBEI01000001">
    <property type="protein sequence ID" value="SNZ03832.1"/>
    <property type="molecule type" value="Genomic_DNA"/>
</dbReference>
<keyword evidence="1" id="KW-0732">Signal</keyword>
<reference evidence="3" key="1">
    <citation type="submission" date="2017-09" db="EMBL/GenBank/DDBJ databases">
        <authorList>
            <person name="Varghese N."/>
            <person name="Submissions S."/>
        </authorList>
    </citation>
    <scope>NUCLEOTIDE SEQUENCE [LARGE SCALE GENOMIC DNA]</scope>
    <source>
        <strain evidence="3">DSM 15103</strain>
    </source>
</reference>
<evidence type="ECO:0000313" key="2">
    <source>
        <dbReference type="EMBL" id="SNZ03832.1"/>
    </source>
</evidence>
<evidence type="ECO:0000256" key="1">
    <source>
        <dbReference type="SAM" id="SignalP"/>
    </source>
</evidence>
<feature type="chain" id="PRO_5012289747" evidence="1">
    <location>
        <begin position="21"/>
        <end position="483"/>
    </location>
</feature>
<dbReference type="RefSeq" id="WP_096999661.1">
    <property type="nucleotide sequence ID" value="NZ_OBEI01000001.1"/>
</dbReference>
<dbReference type="Proteomes" id="UP000219036">
    <property type="component" value="Unassembled WGS sequence"/>
</dbReference>
<dbReference type="AlphaFoldDB" id="A0A285N300"/>
<protein>
    <submittedName>
        <fullName evidence="2">Uncharacterized protein</fullName>
    </submittedName>
</protein>